<dbReference type="Proteomes" id="UP001249851">
    <property type="component" value="Unassembled WGS sequence"/>
</dbReference>
<keyword evidence="2" id="KW-1185">Reference proteome</keyword>
<dbReference type="AlphaFoldDB" id="A0AAD9QK34"/>
<gene>
    <name evidence="1" type="ORF">P5673_013732</name>
</gene>
<dbReference type="EMBL" id="JARQWQ010000027">
    <property type="protein sequence ID" value="KAK2562784.1"/>
    <property type="molecule type" value="Genomic_DNA"/>
</dbReference>
<name>A0AAD9QK34_ACRCE</name>
<sequence>MVSRWVNRWPGTKRRNNSGAWGRTLRFRWLAWNGFGFLGRHISLKKEAACEFPLKGEAGSSLGGCRSLRQFLGLSLFPFVPTLEPVHEQLSSWLSSLYDCETLSKFFALCPKVSLTVDVLSKTH</sequence>
<reference evidence="1" key="1">
    <citation type="journal article" date="2023" name="G3 (Bethesda)">
        <title>Whole genome assembly and annotation of the endangered Caribbean coral Acropora cervicornis.</title>
        <authorList>
            <person name="Selwyn J.D."/>
            <person name="Vollmer S.V."/>
        </authorList>
    </citation>
    <scope>NUCLEOTIDE SEQUENCE</scope>
    <source>
        <strain evidence="1">K2</strain>
    </source>
</reference>
<proteinExistence type="predicted"/>
<comment type="caution">
    <text evidence="1">The sequence shown here is derived from an EMBL/GenBank/DDBJ whole genome shotgun (WGS) entry which is preliminary data.</text>
</comment>
<organism evidence="1 2">
    <name type="scientific">Acropora cervicornis</name>
    <name type="common">Staghorn coral</name>
    <dbReference type="NCBI Taxonomy" id="6130"/>
    <lineage>
        <taxon>Eukaryota</taxon>
        <taxon>Metazoa</taxon>
        <taxon>Cnidaria</taxon>
        <taxon>Anthozoa</taxon>
        <taxon>Hexacorallia</taxon>
        <taxon>Scleractinia</taxon>
        <taxon>Astrocoeniina</taxon>
        <taxon>Acroporidae</taxon>
        <taxon>Acropora</taxon>
    </lineage>
</organism>
<evidence type="ECO:0000313" key="1">
    <source>
        <dbReference type="EMBL" id="KAK2562784.1"/>
    </source>
</evidence>
<evidence type="ECO:0000313" key="2">
    <source>
        <dbReference type="Proteomes" id="UP001249851"/>
    </source>
</evidence>
<accession>A0AAD9QK34</accession>
<protein>
    <submittedName>
        <fullName evidence="1">Uncharacterized protein</fullName>
    </submittedName>
</protein>
<reference evidence="1" key="2">
    <citation type="journal article" date="2023" name="Science">
        <title>Genomic signatures of disease resistance in endangered staghorn corals.</title>
        <authorList>
            <person name="Vollmer S.V."/>
            <person name="Selwyn J.D."/>
            <person name="Despard B.A."/>
            <person name="Roesel C.L."/>
        </authorList>
    </citation>
    <scope>NUCLEOTIDE SEQUENCE</scope>
    <source>
        <strain evidence="1">K2</strain>
    </source>
</reference>